<dbReference type="EMBL" id="JAPWTK010000352">
    <property type="protein sequence ID" value="KAJ8941798.1"/>
    <property type="molecule type" value="Genomic_DNA"/>
</dbReference>
<organism evidence="1 2">
    <name type="scientific">Aromia moschata</name>
    <dbReference type="NCBI Taxonomy" id="1265417"/>
    <lineage>
        <taxon>Eukaryota</taxon>
        <taxon>Metazoa</taxon>
        <taxon>Ecdysozoa</taxon>
        <taxon>Arthropoda</taxon>
        <taxon>Hexapoda</taxon>
        <taxon>Insecta</taxon>
        <taxon>Pterygota</taxon>
        <taxon>Neoptera</taxon>
        <taxon>Endopterygota</taxon>
        <taxon>Coleoptera</taxon>
        <taxon>Polyphaga</taxon>
        <taxon>Cucujiformia</taxon>
        <taxon>Chrysomeloidea</taxon>
        <taxon>Cerambycidae</taxon>
        <taxon>Cerambycinae</taxon>
        <taxon>Callichromatini</taxon>
        <taxon>Aromia</taxon>
    </lineage>
</organism>
<gene>
    <name evidence="1" type="ORF">NQ318_015923</name>
</gene>
<accession>A0AAV8XSD6</accession>
<dbReference type="Proteomes" id="UP001162162">
    <property type="component" value="Unassembled WGS sequence"/>
</dbReference>
<protein>
    <submittedName>
        <fullName evidence="1">Uncharacterized protein</fullName>
    </submittedName>
</protein>
<name>A0AAV8XSD6_9CUCU</name>
<evidence type="ECO:0000313" key="2">
    <source>
        <dbReference type="Proteomes" id="UP001162162"/>
    </source>
</evidence>
<sequence>MVLVNKVIARSNEGQIFELLNNEGYLGIEIGNNRLTHFFKWEYPGYIMFEILKIPLFKDAKLNRILVYSGNWTDCVRRMHIGGLL</sequence>
<keyword evidence="2" id="KW-1185">Reference proteome</keyword>
<dbReference type="AlphaFoldDB" id="A0AAV8XSD6"/>
<comment type="caution">
    <text evidence="1">The sequence shown here is derived from an EMBL/GenBank/DDBJ whole genome shotgun (WGS) entry which is preliminary data.</text>
</comment>
<proteinExistence type="predicted"/>
<reference evidence="1" key="1">
    <citation type="journal article" date="2023" name="Insect Mol. Biol.">
        <title>Genome sequencing provides insights into the evolution of gene families encoding plant cell wall-degrading enzymes in longhorned beetles.</title>
        <authorList>
            <person name="Shin N.R."/>
            <person name="Okamura Y."/>
            <person name="Kirsch R."/>
            <person name="Pauchet Y."/>
        </authorList>
    </citation>
    <scope>NUCLEOTIDE SEQUENCE</scope>
    <source>
        <strain evidence="1">AMC_N1</strain>
    </source>
</reference>
<evidence type="ECO:0000313" key="1">
    <source>
        <dbReference type="EMBL" id="KAJ8941798.1"/>
    </source>
</evidence>